<feature type="compositionally biased region" description="Basic and acidic residues" evidence="5">
    <location>
        <begin position="17"/>
        <end position="36"/>
    </location>
</feature>
<dbReference type="Gene3D" id="6.10.140.2220">
    <property type="match status" value="1"/>
</dbReference>
<keyword evidence="2 4" id="KW-0863">Zinc-finger</keyword>
<feature type="domain" description="MYND-type" evidence="6">
    <location>
        <begin position="842"/>
        <end position="879"/>
    </location>
</feature>
<feature type="region of interest" description="Disordered" evidence="5">
    <location>
        <begin position="374"/>
        <end position="397"/>
    </location>
</feature>
<dbReference type="FunFam" id="6.10.140.2220:FF:000022">
    <property type="entry name" value="Leucine-rich repeat-containing protein"/>
    <property type="match status" value="1"/>
</dbReference>
<evidence type="ECO:0000313" key="7">
    <source>
        <dbReference type="EMBL" id="JAB54855.1"/>
    </source>
</evidence>
<name>U5ES13_9DIPT</name>
<organism evidence="7">
    <name type="scientific">Corethrella appendiculata</name>
    <dbReference type="NCBI Taxonomy" id="1370023"/>
    <lineage>
        <taxon>Eukaryota</taxon>
        <taxon>Metazoa</taxon>
        <taxon>Ecdysozoa</taxon>
        <taxon>Arthropoda</taxon>
        <taxon>Hexapoda</taxon>
        <taxon>Insecta</taxon>
        <taxon>Pterygota</taxon>
        <taxon>Neoptera</taxon>
        <taxon>Endopterygota</taxon>
        <taxon>Diptera</taxon>
        <taxon>Nematocera</taxon>
        <taxon>Culicoidea</taxon>
        <taxon>Chaoboridae</taxon>
        <taxon>Corethrella</taxon>
    </lineage>
</organism>
<dbReference type="PROSITE" id="PS01360">
    <property type="entry name" value="ZF_MYND_1"/>
    <property type="match status" value="1"/>
</dbReference>
<feature type="compositionally biased region" description="Low complexity" evidence="5">
    <location>
        <begin position="578"/>
        <end position="595"/>
    </location>
</feature>
<feature type="compositionally biased region" description="Low complexity" evidence="5">
    <location>
        <begin position="222"/>
        <end position="237"/>
    </location>
</feature>
<dbReference type="EMBL" id="GANO01005016">
    <property type="protein sequence ID" value="JAB54855.1"/>
    <property type="molecule type" value="mRNA"/>
</dbReference>
<evidence type="ECO:0000256" key="4">
    <source>
        <dbReference type="PROSITE-ProRule" id="PRU00134"/>
    </source>
</evidence>
<feature type="region of interest" description="Disordered" evidence="5">
    <location>
        <begin position="256"/>
        <end position="275"/>
    </location>
</feature>
<evidence type="ECO:0000259" key="6">
    <source>
        <dbReference type="PROSITE" id="PS50865"/>
    </source>
</evidence>
<feature type="compositionally biased region" description="Acidic residues" evidence="5">
    <location>
        <begin position="54"/>
        <end position="103"/>
    </location>
</feature>
<dbReference type="InterPro" id="IPR002893">
    <property type="entry name" value="Znf_MYND"/>
</dbReference>
<feature type="non-terminal residue" evidence="7">
    <location>
        <position position="1"/>
    </location>
</feature>
<dbReference type="Pfam" id="PF01753">
    <property type="entry name" value="zf-MYND"/>
    <property type="match status" value="1"/>
</dbReference>
<keyword evidence="1" id="KW-0479">Metal-binding</keyword>
<feature type="compositionally biased region" description="Low complexity" evidence="5">
    <location>
        <begin position="737"/>
        <end position="750"/>
    </location>
</feature>
<feature type="region of interest" description="Disordered" evidence="5">
    <location>
        <begin position="631"/>
        <end position="697"/>
    </location>
</feature>
<feature type="compositionally biased region" description="Low complexity" evidence="5">
    <location>
        <begin position="1"/>
        <end position="13"/>
    </location>
</feature>
<dbReference type="AlphaFoldDB" id="U5ES13"/>
<dbReference type="PANTHER" id="PTHR36812">
    <property type="entry name" value="NEUROFILAMENT TRIPLET M PROTEIN-LIKE PROTEIN"/>
    <property type="match status" value="1"/>
</dbReference>
<sequence length="881" mass="97151">KIAIATTAATTAANNDAELKKNKIDENNKKKDEENQKLAATKLSQKIHESKDLEVEDVDDDEEEENEDEEEDDDEHNETIEEDEDEIEEIMDDFDENSEEECKDDINDALAFQIDPESEMDEDDDEEEEDEDEGEDSEAVDLSSSPNKSDAISIVDSSPEKSIRIENDRKSPPVSTAKSQTEEKDKIESKEKEKVPAKETESKEKAKEKTEEIKIVDKSESSKVPTAPKSPKKSSPSTEEENQDIEMEIDKVEIRRQKRKLSVDSNEEASGSEPIIPSKKLRVELDSNYGRHDRLLKEYIETTSNNSSDDISKHTTLLITEIQTLNEMIRAKEEEWNNMLHLKKVKEEILLRLTRKKHVMELISTKVGELAENCVNNSSSSSSPPPPPPSSNQLTNTSAGGQLIAALSNSNNKSRQQIPSMINNNSNVNNSIQMVPLGTSTPAGSLNNTPVSILQQQQQQQQNRNSLPSVAIGNNIKTEALQQQPRSLLPKSLLPNHQQILTNLAMSAGLSAAAANTLLNGHHNILTQQQQQQIQIGRQGVIKDVKSIIADYRQKHPEAVPRRGRRMKNITNNFGNDNSLPSSNDSTHSSSNNNNIPPAAALSFKDVLVQFAKMTPSERQMIGTTASNLLSSLNQNNPAQGGGANGGSSSTTTTTTTTKSPYPEVTLHPVLNSTTPSADVATGGQTTGTSGNGTNSLLHGILTKSSLRPNASTFTSHSTLARLLTAPERISPQAIAQQLQQQQQQHLQQQSNPASGINLSKTHSEITITPVVSSNLQQSLLQQQQQQLRLKTENIFNMDEEADDSADRLVIDEGDEHQQQQHQSGLTITTDCRIDENEVPECQGCKKREAQFVCAGCGNQWYCSRDCQVAAWDEHSETCTG</sequence>
<evidence type="ECO:0000256" key="1">
    <source>
        <dbReference type="ARBA" id="ARBA00022723"/>
    </source>
</evidence>
<dbReference type="GO" id="GO:0008270">
    <property type="term" value="F:zinc ion binding"/>
    <property type="evidence" value="ECO:0007669"/>
    <property type="project" value="UniProtKB-KW"/>
</dbReference>
<feature type="region of interest" description="Disordered" evidence="5">
    <location>
        <begin position="1"/>
        <end position="250"/>
    </location>
</feature>
<feature type="compositionally biased region" description="Acidic residues" evidence="5">
    <location>
        <begin position="238"/>
        <end position="247"/>
    </location>
</feature>
<feature type="compositionally biased region" description="Basic and acidic residues" evidence="5">
    <location>
        <begin position="180"/>
        <end position="221"/>
    </location>
</feature>
<dbReference type="PANTHER" id="PTHR36812:SF9">
    <property type="entry name" value="MYB-LIKE PROTEIN X ISOFORM X1"/>
    <property type="match status" value="1"/>
</dbReference>
<feature type="region of interest" description="Disordered" evidence="5">
    <location>
        <begin position="554"/>
        <end position="597"/>
    </location>
</feature>
<accession>U5ES13</accession>
<feature type="compositionally biased region" description="Low complexity" evidence="5">
    <location>
        <begin position="682"/>
        <end position="696"/>
    </location>
</feature>
<keyword evidence="3" id="KW-0862">Zinc</keyword>
<feature type="compositionally biased region" description="Acidic residues" evidence="5">
    <location>
        <begin position="116"/>
        <end position="139"/>
    </location>
</feature>
<protein>
    <submittedName>
        <fullName evidence="7">Putative triadin</fullName>
    </submittedName>
</protein>
<dbReference type="SUPFAM" id="SSF144232">
    <property type="entry name" value="HIT/MYND zinc finger-like"/>
    <property type="match status" value="1"/>
</dbReference>
<proteinExistence type="evidence at transcript level"/>
<dbReference type="PROSITE" id="PS50865">
    <property type="entry name" value="ZF_MYND_2"/>
    <property type="match status" value="1"/>
</dbReference>
<feature type="compositionally biased region" description="Low complexity" evidence="5">
    <location>
        <begin position="647"/>
        <end position="658"/>
    </location>
</feature>
<evidence type="ECO:0000256" key="3">
    <source>
        <dbReference type="ARBA" id="ARBA00022833"/>
    </source>
</evidence>
<feature type="region of interest" description="Disordered" evidence="5">
    <location>
        <begin position="735"/>
        <end position="758"/>
    </location>
</feature>
<reference evidence="7" key="1">
    <citation type="journal article" date="2014" name="Insect Biochem. Mol. Biol.">
        <title>An insight into the sialome of the frog biting fly, Corethrella appendiculata.</title>
        <authorList>
            <person name="Ribeiro J.M.C."/>
            <person name="Chagas A.C."/>
            <person name="Pham V.M."/>
            <person name="Lounibos L.P."/>
            <person name="Calvo E."/>
        </authorList>
    </citation>
    <scope>NUCLEOTIDE SEQUENCE</scope>
    <source>
        <tissue evidence="7">Salivary glands</tissue>
    </source>
</reference>
<evidence type="ECO:0000256" key="5">
    <source>
        <dbReference type="SAM" id="MobiDB-lite"/>
    </source>
</evidence>
<evidence type="ECO:0000256" key="2">
    <source>
        <dbReference type="ARBA" id="ARBA00022771"/>
    </source>
</evidence>
<feature type="compositionally biased region" description="Basic and acidic residues" evidence="5">
    <location>
        <begin position="158"/>
        <end position="171"/>
    </location>
</feature>